<evidence type="ECO:0000313" key="10">
    <source>
        <dbReference type="EMBL" id="KAH3667978.1"/>
    </source>
</evidence>
<feature type="region of interest" description="Disordered" evidence="8">
    <location>
        <begin position="209"/>
        <end position="246"/>
    </location>
</feature>
<keyword evidence="5 7" id="KW-0234">DNA repair</keyword>
<feature type="compositionally biased region" description="Polar residues" evidence="8">
    <location>
        <begin position="1"/>
        <end position="12"/>
    </location>
</feature>
<dbReference type="PANTHER" id="PTHR16140:SF0">
    <property type="entry name" value="NON-STRUCTURAL MAINTENANCE OF CHROMOSOMES ELEMENT 4"/>
    <property type="match status" value="1"/>
</dbReference>
<feature type="compositionally biased region" description="Polar residues" evidence="8">
    <location>
        <begin position="221"/>
        <end position="230"/>
    </location>
</feature>
<gene>
    <name evidence="10" type="ORF">OGAPHI_001732</name>
</gene>
<evidence type="ECO:0000259" key="9">
    <source>
        <dbReference type="Pfam" id="PF08743"/>
    </source>
</evidence>
<dbReference type="GO" id="GO:0006310">
    <property type="term" value="P:DNA recombination"/>
    <property type="evidence" value="ECO:0007669"/>
    <property type="project" value="UniProtKB-UniRule"/>
</dbReference>
<protein>
    <recommendedName>
        <fullName evidence="7">Non-structural maintenance of chromosomes element 4</fullName>
    </recommendedName>
</protein>
<keyword evidence="6 7" id="KW-0539">Nucleus</keyword>
<accession>A0A9P8P9C0</accession>
<dbReference type="InterPro" id="IPR027786">
    <property type="entry name" value="Nse4/EID"/>
</dbReference>
<comment type="subcellular location">
    <subcellularLocation>
        <location evidence="1 7">Nucleus</location>
    </subcellularLocation>
</comment>
<dbReference type="EMBL" id="JAEUBE010000158">
    <property type="protein sequence ID" value="KAH3667978.1"/>
    <property type="molecule type" value="Genomic_DNA"/>
</dbReference>
<dbReference type="OrthoDB" id="361242at2759"/>
<evidence type="ECO:0000256" key="5">
    <source>
        <dbReference type="ARBA" id="ARBA00023204"/>
    </source>
</evidence>
<feature type="compositionally biased region" description="Basic and acidic residues" evidence="8">
    <location>
        <begin position="49"/>
        <end position="59"/>
    </location>
</feature>
<keyword evidence="3 7" id="KW-0227">DNA damage</keyword>
<dbReference type="AlphaFoldDB" id="A0A9P8P9C0"/>
<dbReference type="PANTHER" id="PTHR16140">
    <property type="entry name" value="NON-STRUCTURAL MAINTENANCE OF CHROMOSOMES ELEMENT 4"/>
    <property type="match status" value="1"/>
</dbReference>
<dbReference type="GO" id="GO:0006281">
    <property type="term" value="P:DNA repair"/>
    <property type="evidence" value="ECO:0007669"/>
    <property type="project" value="UniProtKB-UniRule"/>
</dbReference>
<proteinExistence type="inferred from homology"/>
<dbReference type="Proteomes" id="UP000769157">
    <property type="component" value="Unassembled WGS sequence"/>
</dbReference>
<dbReference type="RefSeq" id="XP_046062392.1">
    <property type="nucleotide sequence ID" value="XM_046202525.1"/>
</dbReference>
<dbReference type="GO" id="GO:0005634">
    <property type="term" value="C:nucleus"/>
    <property type="evidence" value="ECO:0007669"/>
    <property type="project" value="UniProtKB-SubCell"/>
</dbReference>
<comment type="caution">
    <text evidence="10">The sequence shown here is derived from an EMBL/GenBank/DDBJ whole genome shotgun (WGS) entry which is preliminary data.</text>
</comment>
<dbReference type="InterPro" id="IPR014854">
    <property type="entry name" value="Nse4_C"/>
</dbReference>
<feature type="compositionally biased region" description="Acidic residues" evidence="8">
    <location>
        <begin position="22"/>
        <end position="48"/>
    </location>
</feature>
<keyword evidence="4 7" id="KW-0233">DNA recombination</keyword>
<evidence type="ECO:0000256" key="3">
    <source>
        <dbReference type="ARBA" id="ARBA00022763"/>
    </source>
</evidence>
<evidence type="ECO:0000313" key="11">
    <source>
        <dbReference type="Proteomes" id="UP000769157"/>
    </source>
</evidence>
<organism evidence="10 11">
    <name type="scientific">Ogataea philodendri</name>
    <dbReference type="NCBI Taxonomy" id="1378263"/>
    <lineage>
        <taxon>Eukaryota</taxon>
        <taxon>Fungi</taxon>
        <taxon>Dikarya</taxon>
        <taxon>Ascomycota</taxon>
        <taxon>Saccharomycotina</taxon>
        <taxon>Pichiomycetes</taxon>
        <taxon>Pichiales</taxon>
        <taxon>Pichiaceae</taxon>
        <taxon>Ogataea</taxon>
    </lineage>
</organism>
<evidence type="ECO:0000256" key="1">
    <source>
        <dbReference type="ARBA" id="ARBA00004123"/>
    </source>
</evidence>
<dbReference type="GO" id="GO:0030915">
    <property type="term" value="C:Smc5-Smc6 complex"/>
    <property type="evidence" value="ECO:0007669"/>
    <property type="project" value="UniProtKB-UniRule"/>
</dbReference>
<comment type="similarity">
    <text evidence="2 7">Belongs to the NSE4 family.</text>
</comment>
<feature type="region of interest" description="Disordered" evidence="8">
    <location>
        <begin position="1"/>
        <end position="59"/>
    </location>
</feature>
<comment type="subunit">
    <text evidence="7">Component of the SMC5-SMC6 complex.</text>
</comment>
<feature type="domain" description="Non-structural maintenance of chromosome element 4 C-terminal" evidence="9">
    <location>
        <begin position="262"/>
        <end position="352"/>
    </location>
</feature>
<evidence type="ECO:0000256" key="6">
    <source>
        <dbReference type="ARBA" id="ARBA00023242"/>
    </source>
</evidence>
<name>A0A9P8P9C0_9ASCO</name>
<evidence type="ECO:0000256" key="8">
    <source>
        <dbReference type="SAM" id="MobiDB-lite"/>
    </source>
</evidence>
<comment type="function">
    <text evidence="7">Component of the SMC5-SMC6 complex, that promotes sister chromatid alignment after DNA damage and facilitates double-stranded DNA breaks (DSBs) repair via homologous recombination between sister chromatids.</text>
</comment>
<evidence type="ECO:0000256" key="7">
    <source>
        <dbReference type="RuleBase" id="RU365071"/>
    </source>
</evidence>
<evidence type="ECO:0000256" key="2">
    <source>
        <dbReference type="ARBA" id="ARBA00008997"/>
    </source>
</evidence>
<dbReference type="GeneID" id="70233699"/>
<evidence type="ECO:0000256" key="4">
    <source>
        <dbReference type="ARBA" id="ARBA00023172"/>
    </source>
</evidence>
<dbReference type="Pfam" id="PF08743">
    <property type="entry name" value="Nse4_C"/>
    <property type="match status" value="1"/>
</dbReference>
<reference evidence="10" key="1">
    <citation type="journal article" date="2021" name="Open Biol.">
        <title>Shared evolutionary footprints suggest mitochondrial oxidative damage underlies multiple complex I losses in fungi.</title>
        <authorList>
            <person name="Schikora-Tamarit M.A."/>
            <person name="Marcet-Houben M."/>
            <person name="Nosek J."/>
            <person name="Gabaldon T."/>
        </authorList>
    </citation>
    <scope>NUCLEOTIDE SEQUENCE</scope>
    <source>
        <strain evidence="10">CBS6075</strain>
    </source>
</reference>
<keyword evidence="11" id="KW-1185">Reference proteome</keyword>
<reference evidence="10" key="2">
    <citation type="submission" date="2021-01" db="EMBL/GenBank/DDBJ databases">
        <authorList>
            <person name="Schikora-Tamarit M.A."/>
        </authorList>
    </citation>
    <scope>NUCLEOTIDE SEQUENCE</scope>
    <source>
        <strain evidence="10">CBS6075</strain>
    </source>
</reference>
<sequence>MSASIKQETATRQLPPEKHDEESEEESEESGSSEDEFSSSDSSPESESEVSKREMSEREQFELHAKYRRLDRDLVNQRTEIARENGIKAVAKSLDLADHLFSETKTSIQSNIVAKDSATLKEIGLQAKLATKNLKLGRSQRVLDFNEFTNNFMKQFSGQEDIFEEESAIDRSMSRFNWIGVGLLFMNCSRRAPTTDFLLGPLENTRRSRVTKQRLADDSRTGVSKTANKRTASELMEQDQRDDTTANSERCFRRLRTLEGEKINLFKFFVDPNSFAKSVENLFYTSFLINHGKVILGKDSAGIPFVQEANATNFKELPRFIKKDDSKSHIIFNLDHETWKHVVETFDIHKAFL</sequence>